<dbReference type="GO" id="GO:0009424">
    <property type="term" value="C:bacterial-type flagellum hook"/>
    <property type="evidence" value="ECO:0007669"/>
    <property type="project" value="InterPro"/>
</dbReference>
<dbReference type="RefSeq" id="WP_192598757.1">
    <property type="nucleotide sequence ID" value="NZ_JADBEL010000010.1"/>
</dbReference>
<sequence>MRITQSMLVNNMVRNLSNSNSKLDKIQNQIDTKKRINRPSDDPVAIMRGIGYHRDVDKIDQYKEKNLGEVNNWLDNSDAALDAVGIVLHRVHYIVGEAANGTKTEDDRAKYKIEIDELKKHLQSISNTQMGGKYIFNGTNTLTPVWKDGVFSNETLPGPPPVPPSAPGWDKAVNIEVTEGTEMTVNVTAVNMFKDLDTMMQNIGDALVGTPGNPSNSIEISALIKSVTDNLDVVLEKRAELGARQNRAEMMENRLSSQNISTIKMMDDNEGTDYEKAISELMLQETSHRASLAVGARIIQPSLVDFLR</sequence>
<dbReference type="EMBL" id="JADBEL010000010">
    <property type="protein sequence ID" value="MBE1555010.1"/>
    <property type="molecule type" value="Genomic_DNA"/>
</dbReference>
<protein>
    <submittedName>
        <fullName evidence="2">Flagellar hook-associated protein 3 FlgL</fullName>
    </submittedName>
</protein>
<accession>A0A927MIH2</accession>
<dbReference type="AlphaFoldDB" id="A0A927MIH2"/>
<keyword evidence="3" id="KW-1185">Reference proteome</keyword>
<proteinExistence type="predicted"/>
<dbReference type="NCBIfam" id="TIGR02550">
    <property type="entry name" value="flagell_flgL"/>
    <property type="match status" value="1"/>
</dbReference>
<dbReference type="SUPFAM" id="SSF64518">
    <property type="entry name" value="Phase 1 flagellin"/>
    <property type="match status" value="1"/>
</dbReference>
<dbReference type="GO" id="GO:0005198">
    <property type="term" value="F:structural molecule activity"/>
    <property type="evidence" value="ECO:0007669"/>
    <property type="project" value="InterPro"/>
</dbReference>
<evidence type="ECO:0000313" key="2">
    <source>
        <dbReference type="EMBL" id="MBE1555010.1"/>
    </source>
</evidence>
<evidence type="ECO:0000313" key="3">
    <source>
        <dbReference type="Proteomes" id="UP000658225"/>
    </source>
</evidence>
<keyword evidence="2" id="KW-0282">Flagellum</keyword>
<dbReference type="InterPro" id="IPR001029">
    <property type="entry name" value="Flagellin_N"/>
</dbReference>
<dbReference type="PANTHER" id="PTHR42792:SF1">
    <property type="entry name" value="FLAGELLAR HOOK-ASSOCIATED PROTEIN 3"/>
    <property type="match status" value="1"/>
</dbReference>
<dbReference type="PANTHER" id="PTHR42792">
    <property type="entry name" value="FLAGELLIN"/>
    <property type="match status" value="1"/>
</dbReference>
<reference evidence="2" key="1">
    <citation type="submission" date="2020-10" db="EMBL/GenBank/DDBJ databases">
        <title>Genomic Encyclopedia of Type Strains, Phase IV (KMG-IV): sequencing the most valuable type-strain genomes for metagenomic binning, comparative biology and taxonomic classification.</title>
        <authorList>
            <person name="Goeker M."/>
        </authorList>
    </citation>
    <scope>NUCLEOTIDE SEQUENCE</scope>
    <source>
        <strain evidence="2">DSM 13886</strain>
    </source>
</reference>
<dbReference type="GO" id="GO:0071973">
    <property type="term" value="P:bacterial-type flagellum-dependent cell motility"/>
    <property type="evidence" value="ECO:0007669"/>
    <property type="project" value="InterPro"/>
</dbReference>
<keyword evidence="2" id="KW-0969">Cilium</keyword>
<keyword evidence="2" id="KW-0966">Cell projection</keyword>
<name>A0A927MIH2_9BACL</name>
<dbReference type="Proteomes" id="UP000658225">
    <property type="component" value="Unassembled WGS sequence"/>
</dbReference>
<organism evidence="2 3">
    <name type="scientific">Sporosarcina limicola</name>
    <dbReference type="NCBI Taxonomy" id="34101"/>
    <lineage>
        <taxon>Bacteria</taxon>
        <taxon>Bacillati</taxon>
        <taxon>Bacillota</taxon>
        <taxon>Bacilli</taxon>
        <taxon>Bacillales</taxon>
        <taxon>Caryophanaceae</taxon>
        <taxon>Sporosarcina</taxon>
    </lineage>
</organism>
<dbReference type="InterPro" id="IPR013384">
    <property type="entry name" value="Flagell_FlgL"/>
</dbReference>
<gene>
    <name evidence="2" type="ORF">H4683_002109</name>
</gene>
<dbReference type="Gene3D" id="1.20.1330.10">
    <property type="entry name" value="f41 fragment of flagellin, N-terminal domain"/>
    <property type="match status" value="1"/>
</dbReference>
<feature type="domain" description="Flagellin N-terminal" evidence="1">
    <location>
        <begin position="5"/>
        <end position="141"/>
    </location>
</feature>
<dbReference type="InterPro" id="IPR001492">
    <property type="entry name" value="Flagellin"/>
</dbReference>
<evidence type="ECO:0000259" key="1">
    <source>
        <dbReference type="Pfam" id="PF00669"/>
    </source>
</evidence>
<comment type="caution">
    <text evidence="2">The sequence shown here is derived from an EMBL/GenBank/DDBJ whole genome shotgun (WGS) entry which is preliminary data.</text>
</comment>
<dbReference type="Pfam" id="PF00669">
    <property type="entry name" value="Flagellin_N"/>
    <property type="match status" value="1"/>
</dbReference>